<evidence type="ECO:0000313" key="3">
    <source>
        <dbReference type="Proteomes" id="UP000886476"/>
    </source>
</evidence>
<dbReference type="EMBL" id="JABFDN010000002">
    <property type="protein sequence ID" value="NPU65218.1"/>
    <property type="molecule type" value="Genomic_DNA"/>
</dbReference>
<sequence>MQPLSAPQEISSGSAGRRAASAPVMAAAALGVVLVAGAGILWAQYGTAVFFEMIAAGFSACF</sequence>
<comment type="caution">
    <text evidence="2">The sequence shown here is derived from an EMBL/GenBank/DDBJ whole genome shotgun (WGS) entry which is preliminary data.</text>
</comment>
<keyword evidence="1" id="KW-0812">Transmembrane</keyword>
<name>A0ABX2CBM4_9BRAD</name>
<reference evidence="2" key="1">
    <citation type="submission" date="2020-05" db="EMBL/GenBank/DDBJ databases">
        <title>Nod-independent and nitrogen-fixing Bradyrhizobium aeschynomene sp. nov. isolated from nodules of Aeschynomene indica.</title>
        <authorList>
            <person name="Zhang Z."/>
        </authorList>
    </citation>
    <scope>NUCLEOTIDE SEQUENCE</scope>
    <source>
        <strain evidence="2">83012</strain>
    </source>
</reference>
<keyword evidence="3" id="KW-1185">Reference proteome</keyword>
<keyword evidence="1" id="KW-1133">Transmembrane helix</keyword>
<evidence type="ECO:0000313" key="2">
    <source>
        <dbReference type="EMBL" id="NPU65218.1"/>
    </source>
</evidence>
<feature type="transmembrane region" description="Helical" evidence="1">
    <location>
        <begin position="20"/>
        <end position="43"/>
    </location>
</feature>
<accession>A0ABX2CBM4</accession>
<dbReference type="RefSeq" id="WP_172110281.1">
    <property type="nucleotide sequence ID" value="NZ_JABFDN010000002.1"/>
</dbReference>
<evidence type="ECO:0000256" key="1">
    <source>
        <dbReference type="SAM" id="Phobius"/>
    </source>
</evidence>
<dbReference type="Proteomes" id="UP000886476">
    <property type="component" value="Unassembled WGS sequence"/>
</dbReference>
<gene>
    <name evidence="2" type="ORF">HL667_09450</name>
</gene>
<keyword evidence="1" id="KW-0472">Membrane</keyword>
<proteinExistence type="predicted"/>
<protein>
    <submittedName>
        <fullName evidence="2">Uncharacterized protein</fullName>
    </submittedName>
</protein>
<organism evidence="2 3">
    <name type="scientific">Bradyrhizobium aeschynomenes</name>
    <dbReference type="NCBI Taxonomy" id="2734909"/>
    <lineage>
        <taxon>Bacteria</taxon>
        <taxon>Pseudomonadati</taxon>
        <taxon>Pseudomonadota</taxon>
        <taxon>Alphaproteobacteria</taxon>
        <taxon>Hyphomicrobiales</taxon>
        <taxon>Nitrobacteraceae</taxon>
        <taxon>Bradyrhizobium</taxon>
    </lineage>
</organism>